<sequence length="454" mass="48612">MSVSEKRSTTKMLRVTAAGFAGTALEYYDFFLYGTAAALVFGPLFFPSYSPLAGTLASFATFAVGFLARPLGSVLFGGMGDKVGRRKTLVFSLLMMGTATVLIGVLPTFEQVGWFAPLLLVTLRFVQGIAMGGEWGGAALMLVEHSPPHRRGLYGSTVQMGVPGGLLLSTIAITVSDHISGDAFETWGWRIPFLLSAVLFAISMFIRLGVEETPDFTELQTASAQQSTPVRSLLRNQWREVALAAGVIAPGGILFYLVSTYAVSYGTTILDLSRTTMLNALLAASLVYLISLPVSGHLSDRFSRRIVILAGCFTALFGGFVLFALMDTGSGWAALLGITFMLAVVHSALQAPQPAFLAERFSVDVRFSGVALSQALSVSVIGGTAPFMATLFYSWAHSTWLICTWLALWSVAGALSTIALSRRPCAIDDAEQRPADTDREPRLGASRQLTGTHE</sequence>
<keyword evidence="2" id="KW-0813">Transport</keyword>
<evidence type="ECO:0000256" key="6">
    <source>
        <dbReference type="ARBA" id="ARBA00023136"/>
    </source>
</evidence>
<dbReference type="PANTHER" id="PTHR43045">
    <property type="entry name" value="SHIKIMATE TRANSPORTER"/>
    <property type="match status" value="1"/>
</dbReference>
<evidence type="ECO:0000256" key="3">
    <source>
        <dbReference type="ARBA" id="ARBA00022475"/>
    </source>
</evidence>
<dbReference type="PANTHER" id="PTHR43045:SF1">
    <property type="entry name" value="SHIKIMATE TRANSPORTER"/>
    <property type="match status" value="1"/>
</dbReference>
<evidence type="ECO:0000256" key="7">
    <source>
        <dbReference type="SAM" id="MobiDB-lite"/>
    </source>
</evidence>
<feature type="transmembrane region" description="Helical" evidence="8">
    <location>
        <begin position="89"/>
        <end position="109"/>
    </location>
</feature>
<feature type="transmembrane region" description="Helical" evidence="8">
    <location>
        <begin position="370"/>
        <end position="393"/>
    </location>
</feature>
<evidence type="ECO:0000259" key="9">
    <source>
        <dbReference type="PROSITE" id="PS50850"/>
    </source>
</evidence>
<dbReference type="GO" id="GO:0005886">
    <property type="term" value="C:plasma membrane"/>
    <property type="evidence" value="ECO:0007669"/>
    <property type="project" value="UniProtKB-SubCell"/>
</dbReference>
<name>A0A2S8J8B6_RHOOP</name>
<evidence type="ECO:0000256" key="8">
    <source>
        <dbReference type="SAM" id="Phobius"/>
    </source>
</evidence>
<evidence type="ECO:0000256" key="4">
    <source>
        <dbReference type="ARBA" id="ARBA00022692"/>
    </source>
</evidence>
<evidence type="ECO:0000256" key="2">
    <source>
        <dbReference type="ARBA" id="ARBA00022448"/>
    </source>
</evidence>
<feature type="transmembrane region" description="Helical" evidence="8">
    <location>
        <begin position="332"/>
        <end position="349"/>
    </location>
</feature>
<organism evidence="10 11">
    <name type="scientific">Rhodococcus opacus</name>
    <name type="common">Nocardia opaca</name>
    <dbReference type="NCBI Taxonomy" id="37919"/>
    <lineage>
        <taxon>Bacteria</taxon>
        <taxon>Bacillati</taxon>
        <taxon>Actinomycetota</taxon>
        <taxon>Actinomycetes</taxon>
        <taxon>Mycobacteriales</taxon>
        <taxon>Nocardiaceae</taxon>
        <taxon>Rhodococcus</taxon>
    </lineage>
</organism>
<dbReference type="InterPro" id="IPR036259">
    <property type="entry name" value="MFS_trans_sf"/>
</dbReference>
<keyword evidence="6 8" id="KW-0472">Membrane</keyword>
<dbReference type="InterPro" id="IPR020846">
    <property type="entry name" value="MFS_dom"/>
</dbReference>
<dbReference type="Gene3D" id="1.20.1250.20">
    <property type="entry name" value="MFS general substrate transporter like domains"/>
    <property type="match status" value="2"/>
</dbReference>
<dbReference type="AlphaFoldDB" id="A0A2S8J8B6"/>
<feature type="domain" description="Major facilitator superfamily (MFS) profile" evidence="9">
    <location>
        <begin position="15"/>
        <end position="422"/>
    </location>
</feature>
<reference evidence="11" key="1">
    <citation type="submission" date="2018-02" db="EMBL/GenBank/DDBJ databases">
        <title>Draft genome sequencing of Rhodococcus opacus KU647198.</title>
        <authorList>
            <person name="Zheng B.-X."/>
        </authorList>
    </citation>
    <scope>NUCLEOTIDE SEQUENCE [LARGE SCALE GENOMIC DNA]</scope>
    <source>
        <strain evidence="11">04-OD7</strain>
    </source>
</reference>
<protein>
    <submittedName>
        <fullName evidence="10">MFS transporter</fullName>
    </submittedName>
</protein>
<dbReference type="RefSeq" id="WP_105417673.1">
    <property type="nucleotide sequence ID" value="NZ_PUIO01000028.1"/>
</dbReference>
<feature type="compositionally biased region" description="Basic and acidic residues" evidence="7">
    <location>
        <begin position="431"/>
        <end position="442"/>
    </location>
</feature>
<keyword evidence="4 8" id="KW-0812">Transmembrane</keyword>
<accession>A0A2S8J8B6</accession>
<feature type="transmembrane region" description="Helical" evidence="8">
    <location>
        <begin position="12"/>
        <end position="28"/>
    </location>
</feature>
<dbReference type="InterPro" id="IPR011701">
    <property type="entry name" value="MFS"/>
</dbReference>
<comment type="subcellular location">
    <subcellularLocation>
        <location evidence="1">Cell membrane</location>
        <topology evidence="1">Multi-pass membrane protein</topology>
    </subcellularLocation>
</comment>
<evidence type="ECO:0000313" key="11">
    <source>
        <dbReference type="Proteomes" id="UP000239290"/>
    </source>
</evidence>
<feature type="region of interest" description="Disordered" evidence="7">
    <location>
        <begin position="431"/>
        <end position="454"/>
    </location>
</feature>
<dbReference type="SUPFAM" id="SSF103473">
    <property type="entry name" value="MFS general substrate transporter"/>
    <property type="match status" value="1"/>
</dbReference>
<dbReference type="GO" id="GO:0022857">
    <property type="term" value="F:transmembrane transporter activity"/>
    <property type="evidence" value="ECO:0007669"/>
    <property type="project" value="InterPro"/>
</dbReference>
<feature type="transmembrane region" description="Helical" evidence="8">
    <location>
        <begin position="153"/>
        <end position="175"/>
    </location>
</feature>
<feature type="transmembrane region" description="Helical" evidence="8">
    <location>
        <begin position="115"/>
        <end position="141"/>
    </location>
</feature>
<feature type="transmembrane region" description="Helical" evidence="8">
    <location>
        <begin position="241"/>
        <end position="264"/>
    </location>
</feature>
<dbReference type="PROSITE" id="PS50850">
    <property type="entry name" value="MFS"/>
    <property type="match status" value="1"/>
</dbReference>
<dbReference type="EMBL" id="PUIO01000028">
    <property type="protein sequence ID" value="PQP22782.1"/>
    <property type="molecule type" value="Genomic_DNA"/>
</dbReference>
<evidence type="ECO:0000313" key="10">
    <source>
        <dbReference type="EMBL" id="PQP22782.1"/>
    </source>
</evidence>
<dbReference type="CDD" id="cd17369">
    <property type="entry name" value="MFS_ShiA_like"/>
    <property type="match status" value="1"/>
</dbReference>
<feature type="transmembrane region" description="Helical" evidence="8">
    <location>
        <begin position="48"/>
        <end position="68"/>
    </location>
</feature>
<proteinExistence type="predicted"/>
<feature type="transmembrane region" description="Helical" evidence="8">
    <location>
        <begin position="276"/>
        <end position="294"/>
    </location>
</feature>
<comment type="caution">
    <text evidence="10">The sequence shown here is derived from an EMBL/GenBank/DDBJ whole genome shotgun (WGS) entry which is preliminary data.</text>
</comment>
<feature type="transmembrane region" description="Helical" evidence="8">
    <location>
        <begin position="306"/>
        <end position="326"/>
    </location>
</feature>
<gene>
    <name evidence="10" type="ORF">C5613_22210</name>
</gene>
<dbReference type="Pfam" id="PF07690">
    <property type="entry name" value="MFS_1"/>
    <property type="match status" value="1"/>
</dbReference>
<evidence type="ECO:0000256" key="5">
    <source>
        <dbReference type="ARBA" id="ARBA00022989"/>
    </source>
</evidence>
<keyword evidence="5 8" id="KW-1133">Transmembrane helix</keyword>
<dbReference type="Proteomes" id="UP000239290">
    <property type="component" value="Unassembled WGS sequence"/>
</dbReference>
<feature type="transmembrane region" description="Helical" evidence="8">
    <location>
        <begin position="399"/>
        <end position="420"/>
    </location>
</feature>
<evidence type="ECO:0000256" key="1">
    <source>
        <dbReference type="ARBA" id="ARBA00004651"/>
    </source>
</evidence>
<feature type="transmembrane region" description="Helical" evidence="8">
    <location>
        <begin position="187"/>
        <end position="206"/>
    </location>
</feature>
<keyword evidence="3" id="KW-1003">Cell membrane</keyword>